<evidence type="ECO:0000313" key="2">
    <source>
        <dbReference type="Proteomes" id="UP000805614"/>
    </source>
</evidence>
<proteinExistence type="predicted"/>
<organism evidence="1 2">
    <name type="scientific">Actinomadura alba</name>
    <dbReference type="NCBI Taxonomy" id="406431"/>
    <lineage>
        <taxon>Bacteria</taxon>
        <taxon>Bacillati</taxon>
        <taxon>Actinomycetota</taxon>
        <taxon>Actinomycetes</taxon>
        <taxon>Streptosporangiales</taxon>
        <taxon>Thermomonosporaceae</taxon>
        <taxon>Actinomadura</taxon>
    </lineage>
</organism>
<accession>A0ABR7LPC5</accession>
<reference evidence="1 2" key="1">
    <citation type="submission" date="2020-06" db="EMBL/GenBank/DDBJ databases">
        <title>Actinomadura xiongansis sp. nov., isolated from soil of Baiyangdian.</title>
        <authorList>
            <person name="Zhang X."/>
        </authorList>
    </citation>
    <scope>NUCLEOTIDE SEQUENCE [LARGE SCALE GENOMIC DNA]</scope>
    <source>
        <strain evidence="1 2">HBUM206468</strain>
    </source>
</reference>
<keyword evidence="2" id="KW-1185">Reference proteome</keyword>
<dbReference type="EMBL" id="JABVEC010000009">
    <property type="protein sequence ID" value="MBC6466671.1"/>
    <property type="molecule type" value="Genomic_DNA"/>
</dbReference>
<dbReference type="Proteomes" id="UP000805614">
    <property type="component" value="Unassembled WGS sequence"/>
</dbReference>
<gene>
    <name evidence="1" type="ORF">HKK74_14325</name>
</gene>
<comment type="caution">
    <text evidence="1">The sequence shown here is derived from an EMBL/GenBank/DDBJ whole genome shotgun (WGS) entry which is preliminary data.</text>
</comment>
<name>A0ABR7LPC5_9ACTN</name>
<sequence length="52" mass="6011">MARTTQLRTYTIREGLLEEWAVPAGPGPYDVVRAFPCPRRRSGRAVRAIRRR</sequence>
<dbReference type="RefSeq" id="WP_187243684.1">
    <property type="nucleotide sequence ID" value="NZ_BAAAOK010000013.1"/>
</dbReference>
<protein>
    <submittedName>
        <fullName evidence="1">Uncharacterized protein</fullName>
    </submittedName>
</protein>
<evidence type="ECO:0000313" key="1">
    <source>
        <dbReference type="EMBL" id="MBC6466671.1"/>
    </source>
</evidence>